<dbReference type="FunFam" id="3.40.190.10:FF:000395">
    <property type="entry name" value="Oligopeptide ABC transporter, solute-binding protein"/>
    <property type="match status" value="1"/>
</dbReference>
<gene>
    <name evidence="7" type="primary">dppA</name>
    <name evidence="7" type="ordered locus">MA_4247</name>
</gene>
<evidence type="ECO:0000256" key="5">
    <source>
        <dbReference type="SAM" id="Phobius"/>
    </source>
</evidence>
<evidence type="ECO:0000259" key="6">
    <source>
        <dbReference type="Pfam" id="PF00496"/>
    </source>
</evidence>
<keyword evidence="4" id="KW-0732">Signal</keyword>
<evidence type="ECO:0000256" key="1">
    <source>
        <dbReference type="ARBA" id="ARBA00004196"/>
    </source>
</evidence>
<dbReference type="GO" id="GO:0042597">
    <property type="term" value="C:periplasmic space"/>
    <property type="evidence" value="ECO:0007669"/>
    <property type="project" value="UniProtKB-ARBA"/>
</dbReference>
<keyword evidence="8" id="KW-1185">Reference proteome</keyword>
<proteinExistence type="inferred from homology"/>
<evidence type="ECO:0000313" key="7">
    <source>
        <dbReference type="EMBL" id="AAM07592.1"/>
    </source>
</evidence>
<evidence type="ECO:0000256" key="4">
    <source>
        <dbReference type="ARBA" id="ARBA00022729"/>
    </source>
</evidence>
<keyword evidence="5" id="KW-1133">Transmembrane helix</keyword>
<dbReference type="InterPro" id="IPR030678">
    <property type="entry name" value="Peptide/Ni-bd"/>
</dbReference>
<dbReference type="Proteomes" id="UP000002487">
    <property type="component" value="Chromosome"/>
</dbReference>
<dbReference type="HOGENOM" id="CLU_017028_7_5_2"/>
<evidence type="ECO:0000256" key="3">
    <source>
        <dbReference type="ARBA" id="ARBA00022448"/>
    </source>
</evidence>
<keyword evidence="5" id="KW-0472">Membrane</keyword>
<dbReference type="STRING" id="188937.MA_4247"/>
<dbReference type="PIRSF" id="PIRSF002741">
    <property type="entry name" value="MppA"/>
    <property type="match status" value="1"/>
</dbReference>
<dbReference type="InParanoid" id="Q8TIA8"/>
<evidence type="ECO:0000313" key="8">
    <source>
        <dbReference type="Proteomes" id="UP000002487"/>
    </source>
</evidence>
<dbReference type="EnsemblBacteria" id="AAM07592">
    <property type="protein sequence ID" value="AAM07592"/>
    <property type="gene ID" value="MA_4247"/>
</dbReference>
<comment type="similarity">
    <text evidence="2">Belongs to the bacterial solute-binding protein 5 family.</text>
</comment>
<sequence>MVKVTSKNKNKNSHIFIILIFIVIASVFFSGCADSDSNTGEASLLNDSEEAGGNMSSAKDGNLRAVMIFGPDESLDPGYKWVGWYVREAGIYETLFAYDADMNLVPELAESYESLNDTAWQINLRSDVKFHDGTPFNAEAVVFSINRVLDPDNTRHTEYDFIESVSAKDDMTVIIRTKEPYAPTIASLSDPLISIVSPEAEDLTHKPVGTGPFKFENYEEGLRLSVLRNEDYWGGDVKLESATIDYVSDPLTRSLKLQADDCDLVRGIPATESGIINENPDLEVLSKETLRLCFMYVNTNKEPLDDLRVRQALNYAINRDQVVSAALEGEGVTAKGVFPSTLPWSANEKLEGYDYSPEKAKEMLSEAGITDTDGDGWLEYEGKPFELTIRTYEKRAELKPTAEVIASHFGKIGIKTEVIVLETGALSADTSDGNYDLSLYAWGVAPAGDPDYFLSYHFESSGEQAGWTGYSNSEVDEWIKEARESTSPEERQEYYDLIQARVLADSPEIFVFYYTELDGINKRVKGYEIYPNEISFITKDIYIEE</sequence>
<dbReference type="PANTHER" id="PTHR30290:SF10">
    <property type="entry name" value="PERIPLASMIC OLIGOPEPTIDE-BINDING PROTEIN-RELATED"/>
    <property type="match status" value="1"/>
</dbReference>
<evidence type="ECO:0000256" key="2">
    <source>
        <dbReference type="ARBA" id="ARBA00005695"/>
    </source>
</evidence>
<dbReference type="PANTHER" id="PTHR30290">
    <property type="entry name" value="PERIPLASMIC BINDING COMPONENT OF ABC TRANSPORTER"/>
    <property type="match status" value="1"/>
</dbReference>
<dbReference type="GO" id="GO:0043190">
    <property type="term" value="C:ATP-binding cassette (ABC) transporter complex"/>
    <property type="evidence" value="ECO:0007669"/>
    <property type="project" value="InterPro"/>
</dbReference>
<accession>Q8TIA8</accession>
<name>Q8TIA8_METAC</name>
<dbReference type="PhylomeDB" id="Q8TIA8"/>
<dbReference type="PROSITE" id="PS51257">
    <property type="entry name" value="PROKAR_LIPOPROTEIN"/>
    <property type="match status" value="1"/>
</dbReference>
<feature type="transmembrane region" description="Helical" evidence="5">
    <location>
        <begin position="12"/>
        <end position="31"/>
    </location>
</feature>
<dbReference type="Gene3D" id="3.40.190.10">
    <property type="entry name" value="Periplasmic binding protein-like II"/>
    <property type="match status" value="1"/>
</dbReference>
<dbReference type="GO" id="GO:1904680">
    <property type="term" value="F:peptide transmembrane transporter activity"/>
    <property type="evidence" value="ECO:0000318"/>
    <property type="project" value="GO_Central"/>
</dbReference>
<organism evidence="7 8">
    <name type="scientific">Methanosarcina acetivorans (strain ATCC 35395 / DSM 2834 / JCM 12185 / C2A)</name>
    <dbReference type="NCBI Taxonomy" id="188937"/>
    <lineage>
        <taxon>Archaea</taxon>
        <taxon>Methanobacteriati</taxon>
        <taxon>Methanobacteriota</taxon>
        <taxon>Stenosarchaea group</taxon>
        <taxon>Methanomicrobia</taxon>
        <taxon>Methanosarcinales</taxon>
        <taxon>Methanosarcinaceae</taxon>
        <taxon>Methanosarcina</taxon>
    </lineage>
</organism>
<dbReference type="Pfam" id="PF00496">
    <property type="entry name" value="SBP_bac_5"/>
    <property type="match status" value="1"/>
</dbReference>
<reference evidence="7 8" key="1">
    <citation type="journal article" date="2002" name="Genome Res.">
        <title>The genome of Methanosarcina acetivorans reveals extensive metabolic and physiological diversity.</title>
        <authorList>
            <person name="Galagan J.E."/>
            <person name="Nusbaum C."/>
            <person name="Roy A."/>
            <person name="Endrizzi M.G."/>
            <person name="Macdonald P."/>
            <person name="FitzHugh W."/>
            <person name="Calvo S."/>
            <person name="Engels R."/>
            <person name="Smirnov S."/>
            <person name="Atnoor D."/>
            <person name="Brown A."/>
            <person name="Allen N."/>
            <person name="Naylor J."/>
            <person name="Stange-Thomann N."/>
            <person name="DeArellano K."/>
            <person name="Johnson R."/>
            <person name="Linton L."/>
            <person name="McEwan P."/>
            <person name="McKernan K."/>
            <person name="Talamas J."/>
            <person name="Tirrell A."/>
            <person name="Ye W."/>
            <person name="Zimmer A."/>
            <person name="Barber R.D."/>
            <person name="Cann I."/>
            <person name="Graham D.E."/>
            <person name="Grahame D.A."/>
            <person name="Guss A."/>
            <person name="Hedderich R."/>
            <person name="Ingram-Smith C."/>
            <person name="Kuettner C.H."/>
            <person name="Krzycki J.A."/>
            <person name="Leigh J.A."/>
            <person name="Li W."/>
            <person name="Liu J."/>
            <person name="Mukhopadhyay B."/>
            <person name="Reeve J.N."/>
            <person name="Smith K."/>
            <person name="Springer T.A."/>
            <person name="Umayam L.A."/>
            <person name="White O."/>
            <person name="White R.H."/>
            <person name="de Macario E.C."/>
            <person name="Ferry J.G."/>
            <person name="Jarrell K.F."/>
            <person name="Jing H."/>
            <person name="Macario A.J.L."/>
            <person name="Paulsen I."/>
            <person name="Pritchett M."/>
            <person name="Sowers K.R."/>
            <person name="Swanson R.V."/>
            <person name="Zinder S.H."/>
            <person name="Lander E."/>
            <person name="Metcalf W.W."/>
            <person name="Birren B."/>
        </authorList>
    </citation>
    <scope>NUCLEOTIDE SEQUENCE [LARGE SCALE GENOMIC DNA]</scope>
    <source>
        <strain evidence="8">ATCC 35395 / DSM 2834 / JCM 12185 / C2A</strain>
    </source>
</reference>
<dbReference type="AlphaFoldDB" id="Q8TIA8"/>
<dbReference type="SUPFAM" id="SSF53850">
    <property type="entry name" value="Periplasmic binding protein-like II"/>
    <property type="match status" value="1"/>
</dbReference>
<keyword evidence="3" id="KW-0813">Transport</keyword>
<comment type="subcellular location">
    <subcellularLocation>
        <location evidence="1">Cell envelope</location>
    </subcellularLocation>
</comment>
<dbReference type="Gene3D" id="3.10.105.10">
    <property type="entry name" value="Dipeptide-binding Protein, Domain 3"/>
    <property type="match status" value="1"/>
</dbReference>
<dbReference type="GO" id="GO:0015833">
    <property type="term" value="P:peptide transport"/>
    <property type="evidence" value="ECO:0000318"/>
    <property type="project" value="GO_Central"/>
</dbReference>
<keyword evidence="5" id="KW-0812">Transmembrane</keyword>
<dbReference type="InterPro" id="IPR000914">
    <property type="entry name" value="SBP_5_dom"/>
</dbReference>
<dbReference type="EMBL" id="AE010299">
    <property type="protein sequence ID" value="AAM07592.1"/>
    <property type="molecule type" value="Genomic_DNA"/>
</dbReference>
<dbReference type="KEGG" id="mac:MA_4247"/>
<protein>
    <submittedName>
        <fullName evidence="7">Dipeptide ABC transporter, solute-binding protein</fullName>
    </submittedName>
</protein>
<dbReference type="InterPro" id="IPR039424">
    <property type="entry name" value="SBP_5"/>
</dbReference>
<dbReference type="FunFam" id="3.10.105.10:FF:000006">
    <property type="entry name" value="Peptide ABC transporter substrate-binding protein"/>
    <property type="match status" value="1"/>
</dbReference>
<feature type="domain" description="Solute-binding protein family 5" evidence="6">
    <location>
        <begin position="104"/>
        <end position="462"/>
    </location>
</feature>
<dbReference type="CDD" id="cd08490">
    <property type="entry name" value="PBP2_NikA_DppA_OppA_like_3"/>
    <property type="match status" value="1"/>
</dbReference>